<evidence type="ECO:0000256" key="1">
    <source>
        <dbReference type="ARBA" id="ARBA00038454"/>
    </source>
</evidence>
<reference evidence="3 4" key="1">
    <citation type="submission" date="2023-08" db="EMBL/GenBank/DDBJ databases">
        <authorList>
            <person name="Palmer J.M."/>
        </authorList>
    </citation>
    <scope>NUCLEOTIDE SEQUENCE [LARGE SCALE GENOMIC DNA]</scope>
    <source>
        <strain evidence="3 4">TWF481</strain>
    </source>
</reference>
<evidence type="ECO:0000259" key="2">
    <source>
        <dbReference type="SMART" id="SM00065"/>
    </source>
</evidence>
<comment type="similarity">
    <text evidence="1">Belongs to the free Met sulfoxide reductase family.</text>
</comment>
<dbReference type="SMART" id="SM00065">
    <property type="entry name" value="GAF"/>
    <property type="match status" value="1"/>
</dbReference>
<comment type="caution">
    <text evidence="3">The sequence shown here is derived from an EMBL/GenBank/DDBJ whole genome shotgun (WGS) entry which is preliminary data.</text>
</comment>
<dbReference type="PANTHER" id="PTHR21021">
    <property type="entry name" value="GAF/PUTATIVE CYTOSKELETAL PROTEIN"/>
    <property type="match status" value="1"/>
</dbReference>
<evidence type="ECO:0000313" key="4">
    <source>
        <dbReference type="Proteomes" id="UP001370758"/>
    </source>
</evidence>
<dbReference type="InterPro" id="IPR029016">
    <property type="entry name" value="GAF-like_dom_sf"/>
</dbReference>
<dbReference type="EMBL" id="JAVHJL010000003">
    <property type="protein sequence ID" value="KAK6507269.1"/>
    <property type="molecule type" value="Genomic_DNA"/>
</dbReference>
<evidence type="ECO:0000313" key="3">
    <source>
        <dbReference type="EMBL" id="KAK6507269.1"/>
    </source>
</evidence>
<name>A0AAV9WFZ4_9PEZI</name>
<dbReference type="SUPFAM" id="SSF55781">
    <property type="entry name" value="GAF domain-like"/>
    <property type="match status" value="1"/>
</dbReference>
<feature type="domain" description="GAF" evidence="2">
    <location>
        <begin position="22"/>
        <end position="199"/>
    </location>
</feature>
<dbReference type="Gene3D" id="3.30.450.40">
    <property type="match status" value="1"/>
</dbReference>
<proteinExistence type="inferred from homology"/>
<dbReference type="InterPro" id="IPR003018">
    <property type="entry name" value="GAF"/>
</dbReference>
<gene>
    <name evidence="3" type="ORF">TWF481_005717</name>
</gene>
<protein>
    <recommendedName>
        <fullName evidence="2">GAF domain-containing protein</fullName>
    </recommendedName>
</protein>
<organism evidence="3 4">
    <name type="scientific">Arthrobotrys musiformis</name>
    <dbReference type="NCBI Taxonomy" id="47236"/>
    <lineage>
        <taxon>Eukaryota</taxon>
        <taxon>Fungi</taxon>
        <taxon>Dikarya</taxon>
        <taxon>Ascomycota</taxon>
        <taxon>Pezizomycotina</taxon>
        <taxon>Orbiliomycetes</taxon>
        <taxon>Orbiliales</taxon>
        <taxon>Orbiliaceae</taxon>
        <taxon>Arthrobotrys</taxon>
    </lineage>
</organism>
<dbReference type="Proteomes" id="UP001370758">
    <property type="component" value="Unassembled WGS sequence"/>
</dbReference>
<sequence>MYTFEFGSSVHADATHFGANVSKQDAYEQVIEQLQSLMDGQKNWKLILYIQHPCWRTRAIRSANAASLLWHGLKALPEPSNKVNWAGFYVRDGPDNLILGPFQGRVACQTISFSRGVCGRAARTAETQIVDDVHSDASHVACDSSTKSEIVVPILFNGEVVGVIDIDCEEEKGFTEEDREALERIAMLLAAGCDWAFLK</sequence>
<dbReference type="PANTHER" id="PTHR21021:SF15">
    <property type="entry name" value="FREE METHIONINE-R-SULFOXIDE REDUCTASE"/>
    <property type="match status" value="1"/>
</dbReference>
<dbReference type="AlphaFoldDB" id="A0AAV9WFZ4"/>
<dbReference type="InterPro" id="IPR051330">
    <property type="entry name" value="Phosphatase_reg/MetRdx"/>
</dbReference>
<dbReference type="GO" id="GO:0033745">
    <property type="term" value="F:L-methionine-(R)-S-oxide reductase activity"/>
    <property type="evidence" value="ECO:0007669"/>
    <property type="project" value="TreeGrafter"/>
</dbReference>
<keyword evidence="4" id="KW-1185">Reference proteome</keyword>
<accession>A0AAV9WFZ4</accession>
<dbReference type="Pfam" id="PF13185">
    <property type="entry name" value="GAF_2"/>
    <property type="match status" value="1"/>
</dbReference>
<dbReference type="GO" id="GO:0005829">
    <property type="term" value="C:cytosol"/>
    <property type="evidence" value="ECO:0007669"/>
    <property type="project" value="TreeGrafter"/>
</dbReference>
<dbReference type="FunFam" id="3.30.450.40:FF:000008">
    <property type="entry name" value="GAF domain-containing proteins"/>
    <property type="match status" value="1"/>
</dbReference>